<dbReference type="AlphaFoldDB" id="A0AAV6XNL5"/>
<dbReference type="Proteomes" id="UP000826271">
    <property type="component" value="Unassembled WGS sequence"/>
</dbReference>
<evidence type="ECO:0000256" key="7">
    <source>
        <dbReference type="ARBA" id="ARBA00022827"/>
    </source>
</evidence>
<feature type="signal peptide" evidence="10">
    <location>
        <begin position="1"/>
        <end position="26"/>
    </location>
</feature>
<comment type="cofactor">
    <cofactor evidence="1">
        <name>FAD</name>
        <dbReference type="ChEBI" id="CHEBI:57692"/>
    </cofactor>
</comment>
<proteinExistence type="inferred from homology"/>
<dbReference type="InterPro" id="IPR016166">
    <property type="entry name" value="FAD-bd_PCMH"/>
</dbReference>
<dbReference type="EMBL" id="WHWC01000005">
    <property type="protein sequence ID" value="KAG8382167.1"/>
    <property type="molecule type" value="Genomic_DNA"/>
</dbReference>
<evidence type="ECO:0000256" key="5">
    <source>
        <dbReference type="ARBA" id="ARBA00022630"/>
    </source>
</evidence>
<evidence type="ECO:0000256" key="2">
    <source>
        <dbReference type="ARBA" id="ARBA00004913"/>
    </source>
</evidence>
<evidence type="ECO:0000256" key="6">
    <source>
        <dbReference type="ARBA" id="ARBA00022729"/>
    </source>
</evidence>
<evidence type="ECO:0000313" key="12">
    <source>
        <dbReference type="EMBL" id="KAG8382167.1"/>
    </source>
</evidence>
<dbReference type="GO" id="GO:0016491">
    <property type="term" value="F:oxidoreductase activity"/>
    <property type="evidence" value="ECO:0007669"/>
    <property type="project" value="InterPro"/>
</dbReference>
<keyword evidence="4" id="KW-0017">Alkaloid metabolism</keyword>
<dbReference type="PANTHER" id="PTHR32448">
    <property type="entry name" value="OS08G0158400 PROTEIN"/>
    <property type="match status" value="1"/>
</dbReference>
<dbReference type="InterPro" id="IPR012951">
    <property type="entry name" value="BBE"/>
</dbReference>
<evidence type="ECO:0000256" key="1">
    <source>
        <dbReference type="ARBA" id="ARBA00001974"/>
    </source>
</evidence>
<keyword evidence="6 10" id="KW-0732">Signal</keyword>
<comment type="pathway">
    <text evidence="2">Alkaloid biosynthesis.</text>
</comment>
<evidence type="ECO:0000256" key="4">
    <source>
        <dbReference type="ARBA" id="ARBA00022589"/>
    </source>
</evidence>
<dbReference type="PROSITE" id="PS51257">
    <property type="entry name" value="PROKAR_LIPOPROTEIN"/>
    <property type="match status" value="1"/>
</dbReference>
<dbReference type="Pfam" id="PF08031">
    <property type="entry name" value="BBE"/>
    <property type="match status" value="1"/>
</dbReference>
<keyword evidence="8" id="KW-1015">Disulfide bond</keyword>
<keyword evidence="7" id="KW-0274">FAD</keyword>
<protein>
    <recommendedName>
        <fullName evidence="11">FAD-binding PCMH-type domain-containing protein</fullName>
    </recommendedName>
</protein>
<reference evidence="12" key="1">
    <citation type="submission" date="2019-10" db="EMBL/GenBank/DDBJ databases">
        <authorList>
            <person name="Zhang R."/>
            <person name="Pan Y."/>
            <person name="Wang J."/>
            <person name="Ma R."/>
            <person name="Yu S."/>
        </authorList>
    </citation>
    <scope>NUCLEOTIDE SEQUENCE</scope>
    <source>
        <strain evidence="12">LA-IB0</strain>
        <tissue evidence="12">Leaf</tissue>
    </source>
</reference>
<evidence type="ECO:0000313" key="13">
    <source>
        <dbReference type="Proteomes" id="UP000826271"/>
    </source>
</evidence>
<dbReference type="PROSITE" id="PS51387">
    <property type="entry name" value="FAD_PCMH"/>
    <property type="match status" value="1"/>
</dbReference>
<evidence type="ECO:0000256" key="3">
    <source>
        <dbReference type="ARBA" id="ARBA00005466"/>
    </source>
</evidence>
<dbReference type="Pfam" id="PF01565">
    <property type="entry name" value="FAD_binding_4"/>
    <property type="match status" value="1"/>
</dbReference>
<dbReference type="Gene3D" id="3.40.462.20">
    <property type="match status" value="1"/>
</dbReference>
<dbReference type="InterPro" id="IPR006094">
    <property type="entry name" value="Oxid_FAD_bind_N"/>
</dbReference>
<gene>
    <name evidence="12" type="ORF">BUALT_Bualt05G0048500</name>
</gene>
<dbReference type="SUPFAM" id="SSF56176">
    <property type="entry name" value="FAD-binding/transporter-associated domain-like"/>
    <property type="match status" value="1"/>
</dbReference>
<evidence type="ECO:0000256" key="10">
    <source>
        <dbReference type="SAM" id="SignalP"/>
    </source>
</evidence>
<organism evidence="12 13">
    <name type="scientific">Buddleja alternifolia</name>
    <dbReference type="NCBI Taxonomy" id="168488"/>
    <lineage>
        <taxon>Eukaryota</taxon>
        <taxon>Viridiplantae</taxon>
        <taxon>Streptophyta</taxon>
        <taxon>Embryophyta</taxon>
        <taxon>Tracheophyta</taxon>
        <taxon>Spermatophyta</taxon>
        <taxon>Magnoliopsida</taxon>
        <taxon>eudicotyledons</taxon>
        <taxon>Gunneridae</taxon>
        <taxon>Pentapetalae</taxon>
        <taxon>asterids</taxon>
        <taxon>lamiids</taxon>
        <taxon>Lamiales</taxon>
        <taxon>Scrophulariaceae</taxon>
        <taxon>Buddlejeae</taxon>
        <taxon>Buddleja</taxon>
    </lineage>
</organism>
<keyword evidence="13" id="KW-1185">Reference proteome</keyword>
<dbReference type="Gene3D" id="3.30.465.10">
    <property type="match status" value="1"/>
</dbReference>
<accession>A0AAV6XNL5</accession>
<name>A0AAV6XNL5_9LAMI</name>
<feature type="chain" id="PRO_5043383824" description="FAD-binding PCMH-type domain-containing protein" evidence="10">
    <location>
        <begin position="27"/>
        <end position="539"/>
    </location>
</feature>
<evidence type="ECO:0000259" key="11">
    <source>
        <dbReference type="PROSITE" id="PS51387"/>
    </source>
</evidence>
<comment type="caution">
    <text evidence="12">The sequence shown here is derived from an EMBL/GenBank/DDBJ whole genome shotgun (WGS) entry which is preliminary data.</text>
</comment>
<sequence length="539" mass="61059">MKTPTTMSTLTFILFVIFACSWEAFAHKHEDFLECLSHGFENSNNSISNVVYTPKNSSYSSILRFSTRNLRFISESTPKPLVIITPTHELQVLPVIRCAKENDVQIRTRSGGHDYEGLSYVSQVRFVVLDLINLDEISVDAEQKVAWVGSGANIGSLYYRIAEKSPTLGFPAGLCPTIGTGGHFSGGGEGTLMRKYGLSADNVIDARIMDVNGRILDRKSMGEDLFWAIRGGGGASFGVILAWKVQLVDVPERVTVFTIQKTLEQNATQLVHRWQYIAHKFDKNLFLRIILDRVPYNNSQDGRNITISAKFNSLFLGGVDQLVPLMQESFPELGLVREDCTEMSWIQSVLYFEGAPINTPEMLLNKTKTNIRYFRGKSDYVQTPIPEYGLEGIWDFFYEAGAEQGALVLNPYGGRMAEISESTIPFPHRVGNLYNIQHLVFWREENVQRSDMYASWIRRVYDYMTPYVSSSPRAAHINYRDLDIGVNNNEGKISYADASIWGIKYFKNNFDRLVQVKTKVDPGNFFRYEQSIPTLHKGN</sequence>
<dbReference type="GO" id="GO:0071949">
    <property type="term" value="F:FAD binding"/>
    <property type="evidence" value="ECO:0007669"/>
    <property type="project" value="InterPro"/>
</dbReference>
<dbReference type="InterPro" id="IPR016169">
    <property type="entry name" value="FAD-bd_PCMH_sub2"/>
</dbReference>
<evidence type="ECO:0000256" key="8">
    <source>
        <dbReference type="ARBA" id="ARBA00023157"/>
    </source>
</evidence>
<feature type="domain" description="FAD-binding PCMH-type" evidence="11">
    <location>
        <begin position="76"/>
        <end position="250"/>
    </location>
</feature>
<evidence type="ECO:0000256" key="9">
    <source>
        <dbReference type="ARBA" id="ARBA00023180"/>
    </source>
</evidence>
<keyword evidence="5" id="KW-0285">Flavoprotein</keyword>
<dbReference type="InterPro" id="IPR036318">
    <property type="entry name" value="FAD-bd_PCMH-like_sf"/>
</dbReference>
<dbReference type="FunFam" id="3.30.43.10:FF:000004">
    <property type="entry name" value="Berberine bridge enzyme-like 15"/>
    <property type="match status" value="1"/>
</dbReference>
<dbReference type="Gene3D" id="3.30.43.10">
    <property type="entry name" value="Uridine Diphospho-n-acetylenolpyruvylglucosamine Reductase, domain 2"/>
    <property type="match status" value="1"/>
</dbReference>
<keyword evidence="9" id="KW-0325">Glycoprotein</keyword>
<dbReference type="InterPro" id="IPR016167">
    <property type="entry name" value="FAD-bd_PCMH_sub1"/>
</dbReference>
<comment type="similarity">
    <text evidence="3">Belongs to the oxygen-dependent FAD-linked oxidoreductase family.</text>
</comment>